<name>A0A0C9VPB4_SPHS4</name>
<gene>
    <name evidence="2" type="ORF">M422DRAFT_49468</name>
</gene>
<protein>
    <submittedName>
        <fullName evidence="2">Uncharacterized protein</fullName>
    </submittedName>
</protein>
<keyword evidence="3" id="KW-1185">Reference proteome</keyword>
<sequence length="274" mass="31159">MYEVFLPRHTHPHLNEAEKTLRNKFGKRPAVYTGDSERSEQRKRKEERERVASIQDCDAKKFTAFFKTVQPLVAKKHRTMSQSNPSLNVIGTSDITIDVGDDATDLEIAVWSLELEAILDGQREDWFSVPEVPEFESVEELQEDGEEAVGQDEHEGIQVVREWTQESPEDEPAPASIMDILQGLIKMAKRCKTSQAVKALLPSTGLVYFIKLREKYKQHPKCCTPVTTASHITAQRLGLGAYFARQLRELEPYVLNMASCLLQRKGQLLNSKVF</sequence>
<evidence type="ECO:0000256" key="1">
    <source>
        <dbReference type="SAM" id="MobiDB-lite"/>
    </source>
</evidence>
<reference evidence="2 3" key="1">
    <citation type="submission" date="2014-06" db="EMBL/GenBank/DDBJ databases">
        <title>Evolutionary Origins and Diversification of the Mycorrhizal Mutualists.</title>
        <authorList>
            <consortium name="DOE Joint Genome Institute"/>
            <consortium name="Mycorrhizal Genomics Consortium"/>
            <person name="Kohler A."/>
            <person name="Kuo A."/>
            <person name="Nagy L.G."/>
            <person name="Floudas D."/>
            <person name="Copeland A."/>
            <person name="Barry K.W."/>
            <person name="Cichocki N."/>
            <person name="Veneault-Fourrey C."/>
            <person name="LaButti K."/>
            <person name="Lindquist E.A."/>
            <person name="Lipzen A."/>
            <person name="Lundell T."/>
            <person name="Morin E."/>
            <person name="Murat C."/>
            <person name="Riley R."/>
            <person name="Ohm R."/>
            <person name="Sun H."/>
            <person name="Tunlid A."/>
            <person name="Henrissat B."/>
            <person name="Grigoriev I.V."/>
            <person name="Hibbett D.S."/>
            <person name="Martin F."/>
        </authorList>
    </citation>
    <scope>NUCLEOTIDE SEQUENCE [LARGE SCALE GENOMIC DNA]</scope>
    <source>
        <strain evidence="2 3">SS14</strain>
    </source>
</reference>
<feature type="compositionally biased region" description="Basic and acidic residues" evidence="1">
    <location>
        <begin position="35"/>
        <end position="47"/>
    </location>
</feature>
<dbReference type="Proteomes" id="UP000054279">
    <property type="component" value="Unassembled WGS sequence"/>
</dbReference>
<evidence type="ECO:0000313" key="3">
    <source>
        <dbReference type="Proteomes" id="UP000054279"/>
    </source>
</evidence>
<dbReference type="AlphaFoldDB" id="A0A0C9VPB4"/>
<accession>A0A0C9VPB4</accession>
<dbReference type="EMBL" id="KN837148">
    <property type="protein sequence ID" value="KIJ39970.1"/>
    <property type="molecule type" value="Genomic_DNA"/>
</dbReference>
<feature type="region of interest" description="Disordered" evidence="1">
    <location>
        <begin position="25"/>
        <end position="47"/>
    </location>
</feature>
<dbReference type="OrthoDB" id="10615040at2759"/>
<dbReference type="HOGENOM" id="CLU_1016244_0_0_1"/>
<organism evidence="2 3">
    <name type="scientific">Sphaerobolus stellatus (strain SS14)</name>
    <dbReference type="NCBI Taxonomy" id="990650"/>
    <lineage>
        <taxon>Eukaryota</taxon>
        <taxon>Fungi</taxon>
        <taxon>Dikarya</taxon>
        <taxon>Basidiomycota</taxon>
        <taxon>Agaricomycotina</taxon>
        <taxon>Agaricomycetes</taxon>
        <taxon>Phallomycetidae</taxon>
        <taxon>Geastrales</taxon>
        <taxon>Sphaerobolaceae</taxon>
        <taxon>Sphaerobolus</taxon>
    </lineage>
</organism>
<proteinExistence type="predicted"/>
<evidence type="ECO:0000313" key="2">
    <source>
        <dbReference type="EMBL" id="KIJ39970.1"/>
    </source>
</evidence>